<feature type="domain" description="GGDEF" evidence="2">
    <location>
        <begin position="213"/>
        <end position="342"/>
    </location>
</feature>
<dbReference type="Proteomes" id="UP000008635">
    <property type="component" value="Chromosome"/>
</dbReference>
<keyword evidence="1" id="KW-1133">Transmembrane helix</keyword>
<dbReference type="SMART" id="SM00267">
    <property type="entry name" value="GGDEF"/>
    <property type="match status" value="1"/>
</dbReference>
<gene>
    <name evidence="3" type="ordered locus">Deima_2893</name>
</gene>
<dbReference type="PROSITE" id="PS50887">
    <property type="entry name" value="GGDEF"/>
    <property type="match status" value="1"/>
</dbReference>
<dbReference type="InterPro" id="IPR029787">
    <property type="entry name" value="Nucleotide_cyclase"/>
</dbReference>
<name>E8UBT3_DEIML</name>
<dbReference type="AlphaFoldDB" id="E8UBT3"/>
<dbReference type="STRING" id="709986.Deima_2893"/>
<dbReference type="HOGENOM" id="CLU_000445_11_1_0"/>
<evidence type="ECO:0000313" key="3">
    <source>
        <dbReference type="EMBL" id="ADV68522.1"/>
    </source>
</evidence>
<dbReference type="GO" id="GO:0043709">
    <property type="term" value="P:cell adhesion involved in single-species biofilm formation"/>
    <property type="evidence" value="ECO:0007669"/>
    <property type="project" value="TreeGrafter"/>
</dbReference>
<feature type="transmembrane region" description="Helical" evidence="1">
    <location>
        <begin position="20"/>
        <end position="38"/>
    </location>
</feature>
<feature type="transmembrane region" description="Helical" evidence="1">
    <location>
        <begin position="105"/>
        <end position="122"/>
    </location>
</feature>
<evidence type="ECO:0000259" key="2">
    <source>
        <dbReference type="PROSITE" id="PS50887"/>
    </source>
</evidence>
<dbReference type="SUPFAM" id="SSF55073">
    <property type="entry name" value="Nucleotide cyclase"/>
    <property type="match status" value="1"/>
</dbReference>
<feature type="transmembrane region" description="Helical" evidence="1">
    <location>
        <begin position="81"/>
        <end position="99"/>
    </location>
</feature>
<dbReference type="PANTHER" id="PTHR45138">
    <property type="entry name" value="REGULATORY COMPONENTS OF SENSORY TRANSDUCTION SYSTEM"/>
    <property type="match status" value="1"/>
</dbReference>
<dbReference type="eggNOG" id="COG3706">
    <property type="taxonomic scope" value="Bacteria"/>
</dbReference>
<keyword evidence="1" id="KW-0812">Transmembrane</keyword>
<feature type="transmembrane region" description="Helical" evidence="1">
    <location>
        <begin position="50"/>
        <end position="69"/>
    </location>
</feature>
<feature type="transmembrane region" description="Helical" evidence="1">
    <location>
        <begin position="127"/>
        <end position="144"/>
    </location>
</feature>
<dbReference type="Pfam" id="PF00990">
    <property type="entry name" value="GGDEF"/>
    <property type="match status" value="1"/>
</dbReference>
<evidence type="ECO:0000313" key="4">
    <source>
        <dbReference type="Proteomes" id="UP000008635"/>
    </source>
</evidence>
<proteinExistence type="predicted"/>
<dbReference type="EMBL" id="CP002454">
    <property type="protein sequence ID" value="ADV68522.1"/>
    <property type="molecule type" value="Genomic_DNA"/>
</dbReference>
<dbReference type="FunFam" id="3.30.70.270:FF:000001">
    <property type="entry name" value="Diguanylate cyclase domain protein"/>
    <property type="match status" value="1"/>
</dbReference>
<dbReference type="GO" id="GO:0005886">
    <property type="term" value="C:plasma membrane"/>
    <property type="evidence" value="ECO:0007669"/>
    <property type="project" value="TreeGrafter"/>
</dbReference>
<dbReference type="Gene3D" id="3.30.70.270">
    <property type="match status" value="1"/>
</dbReference>
<keyword evidence="4" id="KW-1185">Reference proteome</keyword>
<dbReference type="CDD" id="cd01949">
    <property type="entry name" value="GGDEF"/>
    <property type="match status" value="1"/>
</dbReference>
<sequence length="348" mass="37310">MNLAVPPDRAVPVDALKRRVYTVAIIAGLIATALPAVLQGPERLATPPGGSSPAFSLAACAALLLLVNIHRVPLRLIERTLLVIATSAFALQVLHAVRHAAPPDATLHFAVISLSVTAFVTLRARHAALYAAALYTAVLVALAAHPPGNLTLPMQTGGILTLVATLGVYSERLARTRAEARTLWDLAHTDPLTGLHNRRAVYPHLDAHLTGSAPCALLLLDLDHFKRVNDEYGHHTGDLALQHVARVLADHVRPQDVVARWGGEEFLILLPGMNAADAADAAHRLCRAVRDARADDVPPLTISIGVALAAPGDTPTTWTCRADTHLYRAKQNGRDRAEVERHPHLRVS</sequence>
<reference evidence="3 4" key="1">
    <citation type="journal article" date="2011" name="Stand. Genomic Sci.">
        <title>Complete genome sequence of Deinococcus maricopensis type strain (LB-34).</title>
        <authorList>
            <person name="Pukall R."/>
            <person name="Zeytun A."/>
            <person name="Lucas S."/>
            <person name="Lapidus A."/>
            <person name="Hammon N."/>
            <person name="Deshpande S."/>
            <person name="Nolan M."/>
            <person name="Cheng J.F."/>
            <person name="Pitluck S."/>
            <person name="Liolios K."/>
            <person name="Pagani I."/>
            <person name="Mikhailova N."/>
            <person name="Ivanova N."/>
            <person name="Mavromatis K."/>
            <person name="Pati A."/>
            <person name="Tapia R."/>
            <person name="Han C."/>
            <person name="Goodwin L."/>
            <person name="Chen A."/>
            <person name="Palaniappan K."/>
            <person name="Land M."/>
            <person name="Hauser L."/>
            <person name="Chang Y.J."/>
            <person name="Jeffries C.D."/>
            <person name="Brambilla E.M."/>
            <person name="Rohde M."/>
            <person name="Goker M."/>
            <person name="Detter J.C."/>
            <person name="Woyke T."/>
            <person name="Bristow J."/>
            <person name="Eisen J.A."/>
            <person name="Markowitz V."/>
            <person name="Hugenholtz P."/>
            <person name="Kyrpides N.C."/>
            <person name="Klenk H.P."/>
        </authorList>
    </citation>
    <scope>NUCLEOTIDE SEQUENCE [LARGE SCALE GENOMIC DNA]</scope>
    <source>
        <strain evidence="4">DSM 21211 / LMG 22137 / NRRL B-23946 / LB-34</strain>
    </source>
</reference>
<organism evidence="3 4">
    <name type="scientific">Deinococcus maricopensis (strain DSM 21211 / LMG 22137 / NRRL B-23946 / LB-34)</name>
    <dbReference type="NCBI Taxonomy" id="709986"/>
    <lineage>
        <taxon>Bacteria</taxon>
        <taxon>Thermotogati</taxon>
        <taxon>Deinococcota</taxon>
        <taxon>Deinococci</taxon>
        <taxon>Deinococcales</taxon>
        <taxon>Deinococcaceae</taxon>
        <taxon>Deinococcus</taxon>
    </lineage>
</organism>
<dbReference type="PANTHER" id="PTHR45138:SF24">
    <property type="entry name" value="DIGUANYLATE CYCLASE DGCC-RELATED"/>
    <property type="match status" value="1"/>
</dbReference>
<dbReference type="InterPro" id="IPR043128">
    <property type="entry name" value="Rev_trsase/Diguanyl_cyclase"/>
</dbReference>
<dbReference type="GO" id="GO:0052621">
    <property type="term" value="F:diguanylate cyclase activity"/>
    <property type="evidence" value="ECO:0007669"/>
    <property type="project" value="TreeGrafter"/>
</dbReference>
<dbReference type="InterPro" id="IPR000160">
    <property type="entry name" value="GGDEF_dom"/>
</dbReference>
<dbReference type="OrthoDB" id="9804747at2"/>
<reference evidence="4" key="2">
    <citation type="submission" date="2011-01" db="EMBL/GenBank/DDBJ databases">
        <title>The complete genome of Deinococcus maricopensis DSM 21211.</title>
        <authorList>
            <consortium name="US DOE Joint Genome Institute (JGI-PGF)"/>
            <person name="Lucas S."/>
            <person name="Copeland A."/>
            <person name="Lapidus A."/>
            <person name="Goodwin L."/>
            <person name="Pitluck S."/>
            <person name="Kyrpides N."/>
            <person name="Mavromatis K."/>
            <person name="Pagani I."/>
            <person name="Ivanova N."/>
            <person name="Ovchinnikova G."/>
            <person name="Zeytun A."/>
            <person name="Detter J.C."/>
            <person name="Han C."/>
            <person name="Land M."/>
            <person name="Hauser L."/>
            <person name="Markowitz V."/>
            <person name="Cheng J.-F."/>
            <person name="Hugenholtz P."/>
            <person name="Woyke T."/>
            <person name="Wu D."/>
            <person name="Pukall R."/>
            <person name="Gehrich-Schroeter G."/>
            <person name="Brambilla E."/>
            <person name="Klenk H.-P."/>
            <person name="Eisen J.A."/>
        </authorList>
    </citation>
    <scope>NUCLEOTIDE SEQUENCE [LARGE SCALE GENOMIC DNA]</scope>
    <source>
        <strain evidence="4">DSM 21211 / LMG 22137 / NRRL B-23946 / LB-34</strain>
    </source>
</reference>
<feature type="transmembrane region" description="Helical" evidence="1">
    <location>
        <begin position="150"/>
        <end position="169"/>
    </location>
</feature>
<evidence type="ECO:0000256" key="1">
    <source>
        <dbReference type="SAM" id="Phobius"/>
    </source>
</evidence>
<dbReference type="KEGG" id="dmr:Deima_2893"/>
<dbReference type="GO" id="GO:1902201">
    <property type="term" value="P:negative regulation of bacterial-type flagellum-dependent cell motility"/>
    <property type="evidence" value="ECO:0007669"/>
    <property type="project" value="TreeGrafter"/>
</dbReference>
<dbReference type="RefSeq" id="WP_013558026.1">
    <property type="nucleotide sequence ID" value="NC_014958.1"/>
</dbReference>
<keyword evidence="1" id="KW-0472">Membrane</keyword>
<protein>
    <submittedName>
        <fullName evidence="3">Diguanylate cyclase</fullName>
    </submittedName>
</protein>
<dbReference type="NCBIfam" id="TIGR00254">
    <property type="entry name" value="GGDEF"/>
    <property type="match status" value="1"/>
</dbReference>
<dbReference type="InterPro" id="IPR050469">
    <property type="entry name" value="Diguanylate_Cyclase"/>
</dbReference>
<accession>E8UBT3</accession>